<dbReference type="GO" id="GO:0032259">
    <property type="term" value="P:methylation"/>
    <property type="evidence" value="ECO:0007669"/>
    <property type="project" value="UniProtKB-KW"/>
</dbReference>
<proteinExistence type="predicted"/>
<feature type="domain" description="Methyltransferase type 11" evidence="1">
    <location>
        <begin position="68"/>
        <end position="160"/>
    </location>
</feature>
<gene>
    <name evidence="2" type="ORF">DET52_106219</name>
</gene>
<dbReference type="RefSeq" id="WP_133465544.1">
    <property type="nucleotide sequence ID" value="NZ_SNWI01000006.1"/>
</dbReference>
<name>A0A4R6GX22_9BACT</name>
<evidence type="ECO:0000313" key="2">
    <source>
        <dbReference type="EMBL" id="TDO00007.1"/>
    </source>
</evidence>
<dbReference type="Pfam" id="PF08241">
    <property type="entry name" value="Methyltransf_11"/>
    <property type="match status" value="1"/>
</dbReference>
<dbReference type="AlphaFoldDB" id="A0A4R6GX22"/>
<dbReference type="OrthoDB" id="1143568at2"/>
<dbReference type="InterPro" id="IPR029063">
    <property type="entry name" value="SAM-dependent_MTases_sf"/>
</dbReference>
<dbReference type="InterPro" id="IPR013216">
    <property type="entry name" value="Methyltransf_11"/>
</dbReference>
<keyword evidence="2" id="KW-0489">Methyltransferase</keyword>
<dbReference type="CDD" id="cd02440">
    <property type="entry name" value="AdoMet_MTases"/>
    <property type="match status" value="1"/>
</dbReference>
<dbReference type="EMBL" id="SNWI01000006">
    <property type="protein sequence ID" value="TDO00007.1"/>
    <property type="molecule type" value="Genomic_DNA"/>
</dbReference>
<protein>
    <submittedName>
        <fullName evidence="2">Methyltransferase family protein</fullName>
    </submittedName>
</protein>
<dbReference type="GO" id="GO:0008757">
    <property type="term" value="F:S-adenosylmethionine-dependent methyltransferase activity"/>
    <property type="evidence" value="ECO:0007669"/>
    <property type="project" value="InterPro"/>
</dbReference>
<sequence length="241" mass="27478">MTDIKFPGEDPISQGVFNYHFHRDNSPIRIHSDGFDTDEVLPSYFFRSYNQMPKLEQKALDLAYGKVLDVGACVGCHSNYLQEKGLDVTALERSSLCCQVMKDRGIKQVLQNDFFQLEHNQFDTILLLMNGTGIAGTLNRLGDLLQKLKSLLAPGGQILIDSSDLIFLYMEDDGSAVVDLAAEDYYGELIFQTDYKQQKGLSFPWLYVDPDLLKEYVQNNKLKVKQVFRGDHYDYLAQITH</sequence>
<dbReference type="SUPFAM" id="SSF53335">
    <property type="entry name" value="S-adenosyl-L-methionine-dependent methyltransferases"/>
    <property type="match status" value="1"/>
</dbReference>
<reference evidence="2 3" key="1">
    <citation type="submission" date="2019-03" db="EMBL/GenBank/DDBJ databases">
        <title>Freshwater and sediment microbial communities from various areas in North America, analyzing microbe dynamics in response to fracking.</title>
        <authorList>
            <person name="Lamendella R."/>
        </authorList>
    </citation>
    <scope>NUCLEOTIDE SEQUENCE [LARGE SCALE GENOMIC DNA]</scope>
    <source>
        <strain evidence="2 3">114D</strain>
    </source>
</reference>
<keyword evidence="2" id="KW-0808">Transferase</keyword>
<evidence type="ECO:0000313" key="3">
    <source>
        <dbReference type="Proteomes" id="UP000294848"/>
    </source>
</evidence>
<comment type="caution">
    <text evidence="2">The sequence shown here is derived from an EMBL/GenBank/DDBJ whole genome shotgun (WGS) entry which is preliminary data.</text>
</comment>
<dbReference type="Gene3D" id="3.40.50.150">
    <property type="entry name" value="Vaccinia Virus protein VP39"/>
    <property type="match status" value="1"/>
</dbReference>
<evidence type="ECO:0000259" key="1">
    <source>
        <dbReference type="Pfam" id="PF08241"/>
    </source>
</evidence>
<organism evidence="2 3">
    <name type="scientific">Sunxiuqinia elliptica</name>
    <dbReference type="NCBI Taxonomy" id="655355"/>
    <lineage>
        <taxon>Bacteria</taxon>
        <taxon>Pseudomonadati</taxon>
        <taxon>Bacteroidota</taxon>
        <taxon>Bacteroidia</taxon>
        <taxon>Marinilabiliales</taxon>
        <taxon>Prolixibacteraceae</taxon>
        <taxon>Sunxiuqinia</taxon>
    </lineage>
</organism>
<dbReference type="Proteomes" id="UP000294848">
    <property type="component" value="Unassembled WGS sequence"/>
</dbReference>
<accession>A0A4R6GX22</accession>